<comment type="caution">
    <text evidence="3">The sequence shown here is derived from an EMBL/GenBank/DDBJ whole genome shotgun (WGS) entry which is preliminary data.</text>
</comment>
<dbReference type="EMBL" id="WNWR01000031">
    <property type="protein sequence ID" value="KAE9993382.1"/>
    <property type="molecule type" value="Genomic_DNA"/>
</dbReference>
<evidence type="ECO:0000256" key="1">
    <source>
        <dbReference type="SAM" id="MobiDB-lite"/>
    </source>
</evidence>
<dbReference type="AlphaFoldDB" id="A0A8H3VFE3"/>
<dbReference type="EMBL" id="WNWQ01000992">
    <property type="protein sequence ID" value="KAE9962662.1"/>
    <property type="molecule type" value="Genomic_DNA"/>
</dbReference>
<accession>A0A8H3VFE3</accession>
<protein>
    <submittedName>
        <fullName evidence="3">Uncharacterized protein</fullName>
    </submittedName>
</protein>
<evidence type="ECO:0000313" key="5">
    <source>
        <dbReference type="Proteomes" id="UP000447873"/>
    </source>
</evidence>
<reference evidence="3 5" key="1">
    <citation type="submission" date="2018-12" db="EMBL/GenBank/DDBJ databases">
        <title>Venturia inaequalis Genome Resource.</title>
        <authorList>
            <person name="Lichtner F.J."/>
        </authorList>
    </citation>
    <scope>NUCLEOTIDE SEQUENCE [LARGE SCALE GENOMIC DNA]</scope>
    <source>
        <strain evidence="3 5">120213</strain>
        <strain evidence="2">Bline_iso_100314</strain>
        <strain evidence="4 6">DMI_063113</strain>
    </source>
</reference>
<keyword evidence="6" id="KW-1185">Reference proteome</keyword>
<evidence type="ECO:0000313" key="3">
    <source>
        <dbReference type="EMBL" id="KAE9986766.1"/>
    </source>
</evidence>
<dbReference type="EMBL" id="WNWS01000026">
    <property type="protein sequence ID" value="KAE9986766.1"/>
    <property type="molecule type" value="Genomic_DNA"/>
</dbReference>
<evidence type="ECO:0000313" key="4">
    <source>
        <dbReference type="EMBL" id="KAE9993382.1"/>
    </source>
</evidence>
<evidence type="ECO:0000313" key="6">
    <source>
        <dbReference type="Proteomes" id="UP000490939"/>
    </source>
</evidence>
<feature type="region of interest" description="Disordered" evidence="1">
    <location>
        <begin position="1"/>
        <end position="21"/>
    </location>
</feature>
<dbReference type="Proteomes" id="UP000447873">
    <property type="component" value="Unassembled WGS sequence"/>
</dbReference>
<proteinExistence type="predicted"/>
<sequence length="146" mass="14663">MRKKSSSPGLEGDRFGKPQITDPRCRLEIGVNAKLQPHFASCGVRNFNMRFTLFFLTVLVAAHGPEEMATMTTSSTNSTGAITSQVSSATSALASATKSIGSSAVASASAAKGSVASKAGAPQQTGAPFIGLGALAGAGLAFAGLL</sequence>
<gene>
    <name evidence="2" type="ORF">BLS_010163</name>
    <name evidence="4" type="ORF">EG327_005369</name>
    <name evidence="3" type="ORF">EG328_004784</name>
</gene>
<name>A0A8H3VFE3_VENIN</name>
<dbReference type="Proteomes" id="UP000490939">
    <property type="component" value="Unassembled WGS sequence"/>
</dbReference>
<dbReference type="Proteomes" id="UP000433883">
    <property type="component" value="Unassembled WGS sequence"/>
</dbReference>
<organism evidence="3 5">
    <name type="scientific">Venturia inaequalis</name>
    <name type="common">Apple scab fungus</name>
    <dbReference type="NCBI Taxonomy" id="5025"/>
    <lineage>
        <taxon>Eukaryota</taxon>
        <taxon>Fungi</taxon>
        <taxon>Dikarya</taxon>
        <taxon>Ascomycota</taxon>
        <taxon>Pezizomycotina</taxon>
        <taxon>Dothideomycetes</taxon>
        <taxon>Pleosporomycetidae</taxon>
        <taxon>Venturiales</taxon>
        <taxon>Venturiaceae</taxon>
        <taxon>Venturia</taxon>
    </lineage>
</organism>
<evidence type="ECO:0000313" key="2">
    <source>
        <dbReference type="EMBL" id="KAE9962662.1"/>
    </source>
</evidence>